<dbReference type="PANTHER" id="PTHR47810:SF5">
    <property type="entry name" value="LIGASE, PUTATIVE-RELATED"/>
    <property type="match status" value="1"/>
</dbReference>
<dbReference type="InterPro" id="IPR012310">
    <property type="entry name" value="DNA_ligase_ATP-dep_cent"/>
</dbReference>
<keyword evidence="5" id="KW-0235">DNA replication</keyword>
<dbReference type="InterPro" id="IPR050326">
    <property type="entry name" value="NAD_dep_DNA_ligaseB"/>
</dbReference>
<comment type="function">
    <text evidence="10">Very low-fidelity DNA ligase that seals nicks in double-stranded DNA during DNA repair. Together with the viral repair DNA polymerase X, fills the single nucleotide gaps generated by the AP endonuclease. It is not essential for viral replication and recombination. Displays a very low adenylation activity towards DNA with 3'-dideoxy- or 3'-amino-terminated nicks compared to regular nick DNA.</text>
</comment>
<dbReference type="Gene3D" id="2.40.50.140">
    <property type="entry name" value="Nucleic acid-binding proteins"/>
    <property type="match status" value="1"/>
</dbReference>
<dbReference type="PROSITE" id="PS00697">
    <property type="entry name" value="DNA_LIGASE_A1"/>
    <property type="match status" value="1"/>
</dbReference>
<evidence type="ECO:0000256" key="6">
    <source>
        <dbReference type="ARBA" id="ARBA00022763"/>
    </source>
</evidence>
<evidence type="ECO:0000256" key="3">
    <source>
        <dbReference type="ARBA" id="ARBA00013308"/>
    </source>
</evidence>
<dbReference type="PROSITE" id="PS50160">
    <property type="entry name" value="DNA_LIGASE_A3"/>
    <property type="match status" value="1"/>
</dbReference>
<sequence length="327" mass="37967">MIDVKQIKPNHADHISGYKEKWLNELYRFEPVIAQPKYDGERMLIHFDQHQAACTSRRISKKTSKFMQNEDKLPIISAIAGHIDLGYTVLDCECYQKDWSTIVGILHSLPERAIELSEKTPPKFAIFDCLWYDGVCLEDRPYLERLKYAIKMVELIDCKFVHLVDFIDDELKPNTIEHAHFFKSIEEQEQAMQNAIDAGFEGIVVKSLKKTYRDIGASLKCKKFETVDVVVYDYVQGRGKYIDTVGALSIGYYDTTTGTIKHISQVNCRTDAERNMWRDRWSELKGSVIEVKCQEVTETSLRHPVYIRLREDKTAEMCTKDTIFKEV</sequence>
<organism evidence="12">
    <name type="scientific">Phage sp. ctqZP6</name>
    <dbReference type="NCBI Taxonomy" id="2828010"/>
    <lineage>
        <taxon>Viruses</taxon>
    </lineage>
</organism>
<dbReference type="InterPro" id="IPR012340">
    <property type="entry name" value="NA-bd_OB-fold"/>
</dbReference>
<keyword evidence="8" id="KW-0234">DNA repair</keyword>
<dbReference type="SUPFAM" id="SSF56091">
    <property type="entry name" value="DNA ligase/mRNA capping enzyme, catalytic domain"/>
    <property type="match status" value="1"/>
</dbReference>
<evidence type="ECO:0000256" key="9">
    <source>
        <dbReference type="ARBA" id="ARBA00032896"/>
    </source>
</evidence>
<reference evidence="12" key="1">
    <citation type="journal article" date="2021" name="Proc. Natl. Acad. Sci. U.S.A.">
        <title>A Catalog of Tens of Thousands of Viruses from Human Metagenomes Reveals Hidden Associations with Chronic Diseases.</title>
        <authorList>
            <person name="Tisza M.J."/>
            <person name="Buck C.B."/>
        </authorList>
    </citation>
    <scope>NUCLEOTIDE SEQUENCE</scope>
    <source>
        <strain evidence="12">CtqZP6</strain>
    </source>
</reference>
<comment type="similarity">
    <text evidence="2">Belongs to the ATP-dependent DNA ligase family.</text>
</comment>
<dbReference type="GO" id="GO:0006281">
    <property type="term" value="P:DNA repair"/>
    <property type="evidence" value="ECO:0007669"/>
    <property type="project" value="UniProtKB-KW"/>
</dbReference>
<proteinExistence type="inferred from homology"/>
<name>A0A8S5SHP5_9VIRU</name>
<keyword evidence="4 12" id="KW-0436">Ligase</keyword>
<evidence type="ECO:0000256" key="10">
    <source>
        <dbReference type="ARBA" id="ARBA00046002"/>
    </source>
</evidence>
<dbReference type="GO" id="GO:0005524">
    <property type="term" value="F:ATP binding"/>
    <property type="evidence" value="ECO:0007669"/>
    <property type="project" value="InterPro"/>
</dbReference>
<keyword evidence="7" id="KW-0946">Virion</keyword>
<dbReference type="GO" id="GO:0006310">
    <property type="term" value="P:DNA recombination"/>
    <property type="evidence" value="ECO:0007669"/>
    <property type="project" value="InterPro"/>
</dbReference>
<dbReference type="GO" id="GO:0003910">
    <property type="term" value="F:DNA ligase (ATP) activity"/>
    <property type="evidence" value="ECO:0007669"/>
    <property type="project" value="InterPro"/>
</dbReference>
<dbReference type="PANTHER" id="PTHR47810">
    <property type="entry name" value="DNA LIGASE"/>
    <property type="match status" value="1"/>
</dbReference>
<evidence type="ECO:0000256" key="1">
    <source>
        <dbReference type="ARBA" id="ARBA00004328"/>
    </source>
</evidence>
<evidence type="ECO:0000256" key="2">
    <source>
        <dbReference type="ARBA" id="ARBA00007572"/>
    </source>
</evidence>
<accession>A0A8S5SHP5</accession>
<evidence type="ECO:0000256" key="5">
    <source>
        <dbReference type="ARBA" id="ARBA00022705"/>
    </source>
</evidence>
<dbReference type="EMBL" id="BK032598">
    <property type="protein sequence ID" value="DAF50572.1"/>
    <property type="molecule type" value="Genomic_DNA"/>
</dbReference>
<evidence type="ECO:0000256" key="7">
    <source>
        <dbReference type="ARBA" id="ARBA00022844"/>
    </source>
</evidence>
<feature type="domain" description="ATP-dependent DNA ligase family profile" evidence="11">
    <location>
        <begin position="115"/>
        <end position="253"/>
    </location>
</feature>
<protein>
    <recommendedName>
        <fullName evidence="3">DNA ligase</fullName>
    </recommendedName>
    <alternativeName>
        <fullName evidence="9">Polydeoxyribonucleotide synthase [ATP]</fullName>
    </alternativeName>
</protein>
<dbReference type="GO" id="GO:0006260">
    <property type="term" value="P:DNA replication"/>
    <property type="evidence" value="ECO:0007669"/>
    <property type="project" value="UniProtKB-KW"/>
</dbReference>
<keyword evidence="6" id="KW-0227">DNA damage</keyword>
<dbReference type="Pfam" id="PF01068">
    <property type="entry name" value="DNA_ligase_A_M"/>
    <property type="match status" value="1"/>
</dbReference>
<evidence type="ECO:0000259" key="11">
    <source>
        <dbReference type="PROSITE" id="PS50160"/>
    </source>
</evidence>
<dbReference type="Gene3D" id="3.30.470.30">
    <property type="entry name" value="DNA ligase/mRNA capping enzyme"/>
    <property type="match status" value="1"/>
</dbReference>
<evidence type="ECO:0000256" key="4">
    <source>
        <dbReference type="ARBA" id="ARBA00022598"/>
    </source>
</evidence>
<dbReference type="GO" id="GO:0044423">
    <property type="term" value="C:virion component"/>
    <property type="evidence" value="ECO:0007669"/>
    <property type="project" value="UniProtKB-KW"/>
</dbReference>
<dbReference type="SUPFAM" id="SSF50249">
    <property type="entry name" value="Nucleic acid-binding proteins"/>
    <property type="match status" value="1"/>
</dbReference>
<dbReference type="InterPro" id="IPR016059">
    <property type="entry name" value="DNA_ligase_ATP-dep_CS"/>
</dbReference>
<comment type="subcellular location">
    <subcellularLocation>
        <location evidence="1">Virion</location>
    </subcellularLocation>
</comment>
<evidence type="ECO:0000256" key="8">
    <source>
        <dbReference type="ARBA" id="ARBA00023204"/>
    </source>
</evidence>
<evidence type="ECO:0000313" key="12">
    <source>
        <dbReference type="EMBL" id="DAF50572.1"/>
    </source>
</evidence>